<evidence type="ECO:0000256" key="1">
    <source>
        <dbReference type="ARBA" id="ARBA00023121"/>
    </source>
</evidence>
<feature type="domain" description="ACB" evidence="3">
    <location>
        <begin position="1"/>
        <end position="64"/>
    </location>
</feature>
<feature type="compositionally biased region" description="Polar residues" evidence="2">
    <location>
        <begin position="122"/>
        <end position="132"/>
    </location>
</feature>
<dbReference type="GO" id="GO:0006631">
    <property type="term" value="P:fatty acid metabolic process"/>
    <property type="evidence" value="ECO:0007669"/>
    <property type="project" value="TreeGrafter"/>
</dbReference>
<protein>
    <recommendedName>
        <fullName evidence="3">ACB domain-containing protein</fullName>
    </recommendedName>
</protein>
<evidence type="ECO:0000313" key="4">
    <source>
        <dbReference type="EnsemblMetazoa" id="LLOJ007485-PA"/>
    </source>
</evidence>
<dbReference type="GO" id="GO:0000062">
    <property type="term" value="F:fatty-acyl-CoA binding"/>
    <property type="evidence" value="ECO:0007669"/>
    <property type="project" value="InterPro"/>
</dbReference>
<evidence type="ECO:0000259" key="3">
    <source>
        <dbReference type="PROSITE" id="PS51228"/>
    </source>
</evidence>
<dbReference type="PANTHER" id="PTHR23310:SF77">
    <property type="entry name" value="LD25952P"/>
    <property type="match status" value="1"/>
</dbReference>
<dbReference type="Proteomes" id="UP000092461">
    <property type="component" value="Unassembled WGS sequence"/>
</dbReference>
<dbReference type="Pfam" id="PF00887">
    <property type="entry name" value="ACBP"/>
    <property type="match status" value="1"/>
</dbReference>
<dbReference type="PANTHER" id="PTHR23310">
    <property type="entry name" value="ACYL-COA-BINDING PROTEIN, ACBP"/>
    <property type="match status" value="1"/>
</dbReference>
<keyword evidence="5" id="KW-1185">Reference proteome</keyword>
<dbReference type="VEuPathDB" id="VectorBase:LLONM1_008705"/>
<reference evidence="4" key="1">
    <citation type="submission" date="2020-05" db="UniProtKB">
        <authorList>
            <consortium name="EnsemblMetazoa"/>
        </authorList>
    </citation>
    <scope>IDENTIFICATION</scope>
    <source>
        <strain evidence="4">Jacobina</strain>
    </source>
</reference>
<proteinExistence type="predicted"/>
<feature type="region of interest" description="Disordered" evidence="2">
    <location>
        <begin position="161"/>
        <end position="204"/>
    </location>
</feature>
<dbReference type="VEuPathDB" id="VectorBase:LLOJ007485"/>
<dbReference type="EnsemblMetazoa" id="LLOJ007485-RA">
    <property type="protein sequence ID" value="LLOJ007485-PA"/>
    <property type="gene ID" value="LLOJ007485"/>
</dbReference>
<dbReference type="InterPro" id="IPR035984">
    <property type="entry name" value="Acyl-CoA-binding_sf"/>
</dbReference>
<keyword evidence="1" id="KW-0446">Lipid-binding</keyword>
<name>A0A1B0CRI7_LUTLO</name>
<dbReference type="InterPro" id="IPR000582">
    <property type="entry name" value="Acyl-CoA-binding_protein"/>
</dbReference>
<dbReference type="EMBL" id="AJWK01024830">
    <property type="status" value="NOT_ANNOTATED_CDS"/>
    <property type="molecule type" value="Genomic_DNA"/>
</dbReference>
<dbReference type="Gene3D" id="1.20.80.10">
    <property type="match status" value="1"/>
</dbReference>
<dbReference type="SUPFAM" id="SSF47027">
    <property type="entry name" value="Acyl-CoA binding protein"/>
    <property type="match status" value="1"/>
</dbReference>
<dbReference type="PROSITE" id="PS51228">
    <property type="entry name" value="ACB_2"/>
    <property type="match status" value="1"/>
</dbReference>
<evidence type="ECO:0000313" key="5">
    <source>
        <dbReference type="Proteomes" id="UP000092461"/>
    </source>
</evidence>
<dbReference type="InterPro" id="IPR014352">
    <property type="entry name" value="FERM/acyl-CoA-bd_prot_sf"/>
</dbReference>
<accession>A0A1B0CRI7</accession>
<dbReference type="GO" id="GO:0005737">
    <property type="term" value="C:cytoplasm"/>
    <property type="evidence" value="ECO:0007669"/>
    <property type="project" value="TreeGrafter"/>
</dbReference>
<sequence>MMLKFYSLYKQATLGPCTQGKPAFWDIVNRAKWQSWKHLGEMSRERAMENYVEELKKIIETMSYTENVAQFMGSISELDGINVEDLEAVAPEAIKKVRSRPNSPFASREASPARAPMLPHNGYTQPQLTNGNGYLVNGNDVSAVYQNGHLTEQSDDEYIDTVEDEPESRSLASATTSQHTSRSKVRTNEHWSKASTSGSKRDLHMNGVASTTLNEEFLEVLNLLNSTVDRMSVDLQQVTNRINIMERSLLEVRYMQASRIRQYPSWWPFEDISPKWFFFLVIWPFVAQKMAHIINNRRNK</sequence>
<feature type="compositionally biased region" description="Polar residues" evidence="2">
    <location>
        <begin position="170"/>
        <end position="180"/>
    </location>
</feature>
<organism evidence="4 5">
    <name type="scientific">Lutzomyia longipalpis</name>
    <name type="common">Sand fly</name>
    <dbReference type="NCBI Taxonomy" id="7200"/>
    <lineage>
        <taxon>Eukaryota</taxon>
        <taxon>Metazoa</taxon>
        <taxon>Ecdysozoa</taxon>
        <taxon>Arthropoda</taxon>
        <taxon>Hexapoda</taxon>
        <taxon>Insecta</taxon>
        <taxon>Pterygota</taxon>
        <taxon>Neoptera</taxon>
        <taxon>Endopterygota</taxon>
        <taxon>Diptera</taxon>
        <taxon>Nematocera</taxon>
        <taxon>Psychodoidea</taxon>
        <taxon>Psychodidae</taxon>
        <taxon>Lutzomyia</taxon>
        <taxon>Lutzomyia</taxon>
    </lineage>
</organism>
<dbReference type="AlphaFoldDB" id="A0A1B0CRI7"/>
<evidence type="ECO:0000256" key="2">
    <source>
        <dbReference type="SAM" id="MobiDB-lite"/>
    </source>
</evidence>
<feature type="region of interest" description="Disordered" evidence="2">
    <location>
        <begin position="100"/>
        <end position="135"/>
    </location>
</feature>